<dbReference type="Pfam" id="PF07852">
    <property type="entry name" value="DUF1642"/>
    <property type="match status" value="1"/>
</dbReference>
<accession>A0AB38G5C8</accession>
<organism evidence="1 2">
    <name type="scientific">Streptococcus lutetiensis</name>
    <dbReference type="NCBI Taxonomy" id="150055"/>
    <lineage>
        <taxon>Bacteria</taxon>
        <taxon>Bacillati</taxon>
        <taxon>Bacillota</taxon>
        <taxon>Bacilli</taxon>
        <taxon>Lactobacillales</taxon>
        <taxon>Streptococcaceae</taxon>
        <taxon>Streptococcus</taxon>
    </lineage>
</organism>
<evidence type="ECO:0000313" key="1">
    <source>
        <dbReference type="EMBL" id="SQF41996.1"/>
    </source>
</evidence>
<proteinExistence type="predicted"/>
<gene>
    <name evidence="1" type="ORF">NCTC8738_00773</name>
</gene>
<protein>
    <submittedName>
        <fullName evidence="1">Protein of uncharacterized function (DUF1642)</fullName>
    </submittedName>
</protein>
<dbReference type="AlphaFoldDB" id="A0AB38G5C8"/>
<dbReference type="EMBL" id="LS483348">
    <property type="protein sequence ID" value="SQF41996.1"/>
    <property type="molecule type" value="Genomic_DNA"/>
</dbReference>
<reference evidence="1 2" key="1">
    <citation type="submission" date="2018-06" db="EMBL/GenBank/DDBJ databases">
        <authorList>
            <consortium name="Pathogen Informatics"/>
            <person name="Doyle S."/>
        </authorList>
    </citation>
    <scope>NUCLEOTIDE SEQUENCE [LARGE SCALE GENOMIC DNA]</scope>
    <source>
        <strain evidence="1 2">NCTC8738</strain>
    </source>
</reference>
<name>A0AB38G5C8_9STRE</name>
<dbReference type="Proteomes" id="UP000248954">
    <property type="component" value="Chromosome 1"/>
</dbReference>
<evidence type="ECO:0000313" key="2">
    <source>
        <dbReference type="Proteomes" id="UP000248954"/>
    </source>
</evidence>
<dbReference type="RefSeq" id="WP_111698443.1">
    <property type="nucleotide sequence ID" value="NZ_CP066277.1"/>
</dbReference>
<dbReference type="InterPro" id="IPR012865">
    <property type="entry name" value="DUF1642"/>
</dbReference>
<sequence length="178" mass="21163">MNKQELIENIKNISVVVSDTTINYRGVMVSMNEVLNIIKQLDEPEKPVVPQFVAEWYEKNKDDLEYNLYKLCTDFREQKLREDFHGWFNDDNNKSIETLVLMHKFGYEVKKEKLYTVELPNPNRADVSLVLGLYNDGKVAIFAAFTDSWKYEKQYKLTEAEIKQDFEWAWQFAKEVEE</sequence>